<evidence type="ECO:0000256" key="3">
    <source>
        <dbReference type="ARBA" id="ARBA00022692"/>
    </source>
</evidence>
<gene>
    <name evidence="10" type="ORF">ELZ69_08565</name>
    <name evidence="9" type="ORF">ELZ75_08575</name>
    <name evidence="7" type="ORF">ELZ95_08565</name>
    <name evidence="8" type="ORF">ELZ96_08575</name>
</gene>
<accession>A0A3Q9M855</accession>
<dbReference type="EMBL" id="CP034706">
    <property type="protein sequence ID" value="AZS95024.1"/>
    <property type="molecule type" value="Genomic_DNA"/>
</dbReference>
<dbReference type="PANTHER" id="PTHR30250:SF30">
    <property type="entry name" value="LIPID III FLIPPASE"/>
    <property type="match status" value="1"/>
</dbReference>
<name>A0A3Q9M855_SALET</name>
<feature type="transmembrane region" description="Helical" evidence="6">
    <location>
        <begin position="118"/>
        <end position="137"/>
    </location>
</feature>
<feature type="transmembrane region" description="Helical" evidence="6">
    <location>
        <begin position="45"/>
        <end position="67"/>
    </location>
</feature>
<dbReference type="CDD" id="cd13125">
    <property type="entry name" value="MATE_like_10"/>
    <property type="match status" value="1"/>
</dbReference>
<reference evidence="10" key="1">
    <citation type="submission" date="2018-12" db="EMBL/GenBank/DDBJ databases">
        <title>Complete genome sequences of twenty non-typhoidal Salmonella isolates from Rwanda.</title>
        <authorList>
            <person name="Byukusenge M."/>
            <person name="Li L."/>
            <person name="Subhashinie K."/>
            <person name="Nzayirambaho M."/>
            <person name="Kuchipudi S.V."/>
            <person name="Jayarao B.M."/>
        </authorList>
    </citation>
    <scope>NUCLEOTIDE SEQUENCE</scope>
    <source>
        <strain evidence="10">RSE02</strain>
        <strain evidence="9">RSE08</strain>
        <strain evidence="7">RSE28</strain>
        <strain evidence="8">RSE29</strain>
    </source>
</reference>
<dbReference type="EMBL" id="CP034718">
    <property type="protein sequence ID" value="AZT11594.1"/>
    <property type="molecule type" value="Genomic_DNA"/>
</dbReference>
<feature type="transmembrane region" description="Helical" evidence="6">
    <location>
        <begin position="79"/>
        <end position="102"/>
    </location>
</feature>
<feature type="transmembrane region" description="Helical" evidence="6">
    <location>
        <begin position="257"/>
        <end position="278"/>
    </location>
</feature>
<evidence type="ECO:0000313" key="9">
    <source>
        <dbReference type="EMBL" id="AZT11594.1"/>
    </source>
</evidence>
<organism evidence="10">
    <name type="scientific">Salmonella enterica subsp. enterica serovar Moero</name>
    <dbReference type="NCBI Taxonomy" id="2500154"/>
    <lineage>
        <taxon>Bacteria</taxon>
        <taxon>Pseudomonadati</taxon>
        <taxon>Pseudomonadota</taxon>
        <taxon>Gammaproteobacteria</taxon>
        <taxon>Enterobacterales</taxon>
        <taxon>Enterobacteriaceae</taxon>
        <taxon>Salmonella</taxon>
    </lineage>
</organism>
<evidence type="ECO:0000313" key="10">
    <source>
        <dbReference type="EMBL" id="AZT28464.1"/>
    </source>
</evidence>
<evidence type="ECO:0000256" key="6">
    <source>
        <dbReference type="SAM" id="Phobius"/>
    </source>
</evidence>
<dbReference type="EMBL" id="CP034705">
    <property type="protein sequence ID" value="AZT03253.1"/>
    <property type="molecule type" value="Genomic_DNA"/>
</dbReference>
<sequence length="418" mass="47557">MNLIKVSFYNGISVIIKMLAMLGLNKVLAVYVGPSGYAVIGQYQSFVQTLSAFSAGAISNGITKYTAQSVNDENKLIDVWKTAGTVSIVSSLLVSLIIVLFFKDINHSIFNNKIDSDISYWLAGSFIFMMLNSYLMAILNGMKAVRAYILLNITSSLLVLIVTGFLTFFLGLKGALIALTINQSLNFIITFTYFVKQKWFQIRFLMGNVNRAIVNGLSRFAFMALFSSLAVPLTQMFLRNLIGTNISWEVSGYWEAINRISTINIMLATTTLTIYYLPKLSETHKKNEYKYELINILKLLIPITAIGCFCVYYLKFYIINILFTPSFYNMSPLFGWQMAGDFFKVISWIFSFALLTKEKWKIFITCEILSAITLATSTSAIIYFLSWHYLSLAYTITYFLYLAFTAYFFYQKIYLKAS</sequence>
<feature type="transmembrane region" description="Helical" evidence="6">
    <location>
        <begin position="149"/>
        <end position="170"/>
    </location>
</feature>
<comment type="subcellular location">
    <subcellularLocation>
        <location evidence="1">Cell membrane</location>
        <topology evidence="1">Multi-pass membrane protein</topology>
    </subcellularLocation>
</comment>
<proteinExistence type="predicted"/>
<feature type="transmembrane region" description="Helical" evidence="6">
    <location>
        <begin position="176"/>
        <end position="195"/>
    </location>
</feature>
<dbReference type="InterPro" id="IPR002797">
    <property type="entry name" value="Polysacc_synth"/>
</dbReference>
<dbReference type="GO" id="GO:0005886">
    <property type="term" value="C:plasma membrane"/>
    <property type="evidence" value="ECO:0007669"/>
    <property type="project" value="UniProtKB-SubCell"/>
</dbReference>
<feature type="transmembrane region" description="Helical" evidence="6">
    <location>
        <begin position="362"/>
        <end position="385"/>
    </location>
</feature>
<feature type="transmembrane region" description="Helical" evidence="6">
    <location>
        <begin position="299"/>
        <end position="323"/>
    </location>
</feature>
<feature type="transmembrane region" description="Helical" evidence="6">
    <location>
        <begin position="216"/>
        <end position="237"/>
    </location>
</feature>
<dbReference type="RefSeq" id="WP_397610106.1">
    <property type="nucleotide sequence ID" value="NZ_CP034705.1"/>
</dbReference>
<feature type="transmembrane region" description="Helical" evidence="6">
    <location>
        <begin position="335"/>
        <end position="355"/>
    </location>
</feature>
<evidence type="ECO:0000313" key="7">
    <source>
        <dbReference type="EMBL" id="AZS95024.1"/>
    </source>
</evidence>
<dbReference type="GO" id="GO:0009246">
    <property type="term" value="P:enterobacterial common antigen biosynthetic process"/>
    <property type="evidence" value="ECO:0007669"/>
    <property type="project" value="InterPro"/>
</dbReference>
<evidence type="ECO:0000256" key="2">
    <source>
        <dbReference type="ARBA" id="ARBA00022475"/>
    </source>
</evidence>
<protein>
    <submittedName>
        <fullName evidence="10">O-antigen translocase</fullName>
    </submittedName>
</protein>
<feature type="transmembrane region" description="Helical" evidence="6">
    <location>
        <begin position="12"/>
        <end position="33"/>
    </location>
</feature>
<dbReference type="InterPro" id="IPR050833">
    <property type="entry name" value="Poly_Biosynth_Transport"/>
</dbReference>
<evidence type="ECO:0000256" key="4">
    <source>
        <dbReference type="ARBA" id="ARBA00022989"/>
    </source>
</evidence>
<evidence type="ECO:0000313" key="8">
    <source>
        <dbReference type="EMBL" id="AZT03253.1"/>
    </source>
</evidence>
<keyword evidence="3 6" id="KW-0812">Transmembrane</keyword>
<evidence type="ECO:0000256" key="5">
    <source>
        <dbReference type="ARBA" id="ARBA00023136"/>
    </source>
</evidence>
<keyword evidence="5 6" id="KW-0472">Membrane</keyword>
<dbReference type="PANTHER" id="PTHR30250">
    <property type="entry name" value="PST FAMILY PREDICTED COLANIC ACID TRANSPORTER"/>
    <property type="match status" value="1"/>
</dbReference>
<dbReference type="Pfam" id="PF01943">
    <property type="entry name" value="Polysacc_synt"/>
    <property type="match status" value="1"/>
</dbReference>
<dbReference type="InterPro" id="IPR044550">
    <property type="entry name" value="WzxE"/>
</dbReference>
<dbReference type="EMBL" id="CP034722">
    <property type="protein sequence ID" value="AZT28464.1"/>
    <property type="molecule type" value="Genomic_DNA"/>
</dbReference>
<keyword evidence="4 6" id="KW-1133">Transmembrane helix</keyword>
<dbReference type="AlphaFoldDB" id="A0A3Q9M855"/>
<feature type="transmembrane region" description="Helical" evidence="6">
    <location>
        <begin position="391"/>
        <end position="410"/>
    </location>
</feature>
<keyword evidence="2" id="KW-1003">Cell membrane</keyword>
<evidence type="ECO:0000256" key="1">
    <source>
        <dbReference type="ARBA" id="ARBA00004651"/>
    </source>
</evidence>